<protein>
    <submittedName>
        <fullName evidence="1">Uncharacterized protein</fullName>
    </submittedName>
</protein>
<accession>A0A8H7NLZ9</accession>
<sequence length="104" mass="12035">MGLHSSISNLFSLSMLIRRDRPKGRRLDSRRFVSLDKTADITYVEDRFPKLRQTPWLAQRLGKLSHIGGNTFVTDKLIGKGYSQRPNFPRQMMTHKLLPPPSKK</sequence>
<gene>
    <name evidence="1" type="ORF">IM811_000261</name>
</gene>
<organism evidence="1 2">
    <name type="scientific">Bionectria ochroleuca</name>
    <name type="common">Gliocladium roseum</name>
    <dbReference type="NCBI Taxonomy" id="29856"/>
    <lineage>
        <taxon>Eukaryota</taxon>
        <taxon>Fungi</taxon>
        <taxon>Dikarya</taxon>
        <taxon>Ascomycota</taxon>
        <taxon>Pezizomycotina</taxon>
        <taxon>Sordariomycetes</taxon>
        <taxon>Hypocreomycetidae</taxon>
        <taxon>Hypocreales</taxon>
        <taxon>Bionectriaceae</taxon>
        <taxon>Clonostachys</taxon>
    </lineage>
</organism>
<dbReference type="EMBL" id="JADCTT010000001">
    <property type="protein sequence ID" value="KAF9758567.1"/>
    <property type="molecule type" value="Genomic_DNA"/>
</dbReference>
<reference evidence="1" key="1">
    <citation type="submission" date="2020-10" db="EMBL/GenBank/DDBJ databases">
        <title>High-Quality Genome Resource of Clonostachys rosea strain S41 by Oxford Nanopore Long-Read Sequencing.</title>
        <authorList>
            <person name="Wang H."/>
        </authorList>
    </citation>
    <scope>NUCLEOTIDE SEQUENCE</scope>
    <source>
        <strain evidence="1">S41</strain>
    </source>
</reference>
<name>A0A8H7NLZ9_BIOOC</name>
<dbReference type="Proteomes" id="UP000616885">
    <property type="component" value="Unassembled WGS sequence"/>
</dbReference>
<dbReference type="AlphaFoldDB" id="A0A8H7NLZ9"/>
<evidence type="ECO:0000313" key="1">
    <source>
        <dbReference type="EMBL" id="KAF9758567.1"/>
    </source>
</evidence>
<evidence type="ECO:0000313" key="2">
    <source>
        <dbReference type="Proteomes" id="UP000616885"/>
    </source>
</evidence>
<proteinExistence type="predicted"/>
<comment type="caution">
    <text evidence="1">The sequence shown here is derived from an EMBL/GenBank/DDBJ whole genome shotgun (WGS) entry which is preliminary data.</text>
</comment>